<feature type="transmembrane region" description="Helical" evidence="1">
    <location>
        <begin position="14"/>
        <end position="35"/>
    </location>
</feature>
<name>A0A0J7KS95_LASNI</name>
<dbReference type="AlphaFoldDB" id="A0A0J7KS95"/>
<dbReference type="OrthoDB" id="7616265at2759"/>
<evidence type="ECO:0000313" key="2">
    <source>
        <dbReference type="EMBL" id="KMQ93223.1"/>
    </source>
</evidence>
<proteinExistence type="predicted"/>
<keyword evidence="2" id="KW-0548">Nucleotidyltransferase</keyword>
<reference evidence="2 3" key="1">
    <citation type="submission" date="2015-04" db="EMBL/GenBank/DDBJ databases">
        <title>Lasius niger genome sequencing.</title>
        <authorList>
            <person name="Konorov E.A."/>
            <person name="Nikitin M.A."/>
            <person name="Kirill M.V."/>
            <person name="Chang P."/>
        </authorList>
    </citation>
    <scope>NUCLEOTIDE SEQUENCE [LARGE SCALE GENOMIC DNA]</scope>
    <source>
        <tissue evidence="2">Whole</tissue>
    </source>
</reference>
<gene>
    <name evidence="2" type="ORF">RF55_6686</name>
</gene>
<protein>
    <submittedName>
        <fullName evidence="2">Reverse transcriptase</fullName>
    </submittedName>
</protein>
<sequence length="280" mass="32499">MPNLRGPDERRRRLYMNVAISVVLYGAPVWGDVIARSKLLPALYRLQRTIAQRVISAYRTVSSNAALLLARLPPLKFMAMSRKRVYEFTKRSREDGSYSPETLKDIKEAEALRLCNEWRELLEKPNTPGEWTKLAIVPRLEAWMARDSGSSGMSYHLTQIFTGHGCFANFLRRIGKRRDASCDFCGEEDNAFHTMRECPYWDLERIRLRNTLELSREFTLGDVVEAIVESKANWKAFSAYVEEVMKDKEEEERRREREKRLPLIPTGMTAQSEGAVTTRW</sequence>
<organism evidence="2 3">
    <name type="scientific">Lasius niger</name>
    <name type="common">Black garden ant</name>
    <dbReference type="NCBI Taxonomy" id="67767"/>
    <lineage>
        <taxon>Eukaryota</taxon>
        <taxon>Metazoa</taxon>
        <taxon>Ecdysozoa</taxon>
        <taxon>Arthropoda</taxon>
        <taxon>Hexapoda</taxon>
        <taxon>Insecta</taxon>
        <taxon>Pterygota</taxon>
        <taxon>Neoptera</taxon>
        <taxon>Endopterygota</taxon>
        <taxon>Hymenoptera</taxon>
        <taxon>Apocrita</taxon>
        <taxon>Aculeata</taxon>
        <taxon>Formicoidea</taxon>
        <taxon>Formicidae</taxon>
        <taxon>Formicinae</taxon>
        <taxon>Lasius</taxon>
        <taxon>Lasius</taxon>
    </lineage>
</organism>
<dbReference type="GO" id="GO:0003964">
    <property type="term" value="F:RNA-directed DNA polymerase activity"/>
    <property type="evidence" value="ECO:0007669"/>
    <property type="project" value="UniProtKB-KW"/>
</dbReference>
<evidence type="ECO:0000256" key="1">
    <source>
        <dbReference type="SAM" id="Phobius"/>
    </source>
</evidence>
<dbReference type="Proteomes" id="UP000036403">
    <property type="component" value="Unassembled WGS sequence"/>
</dbReference>
<accession>A0A0J7KS95</accession>
<keyword evidence="2" id="KW-0695">RNA-directed DNA polymerase</keyword>
<dbReference type="PaxDb" id="67767-A0A0J7KS95"/>
<keyword evidence="2" id="KW-0808">Transferase</keyword>
<comment type="caution">
    <text evidence="2">The sequence shown here is derived from an EMBL/GenBank/DDBJ whole genome shotgun (WGS) entry which is preliminary data.</text>
</comment>
<keyword evidence="1" id="KW-0812">Transmembrane</keyword>
<keyword evidence="1" id="KW-0472">Membrane</keyword>
<keyword evidence="3" id="KW-1185">Reference proteome</keyword>
<evidence type="ECO:0000313" key="3">
    <source>
        <dbReference type="Proteomes" id="UP000036403"/>
    </source>
</evidence>
<keyword evidence="1" id="KW-1133">Transmembrane helix</keyword>
<dbReference type="EMBL" id="LBMM01003702">
    <property type="protein sequence ID" value="KMQ93223.1"/>
    <property type="molecule type" value="Genomic_DNA"/>
</dbReference>